<dbReference type="InterPro" id="IPR003593">
    <property type="entry name" value="AAA+_ATPase"/>
</dbReference>
<protein>
    <submittedName>
        <fullName evidence="2">RecA-like NTPase</fullName>
    </submittedName>
</protein>
<dbReference type="Gene3D" id="3.40.50.300">
    <property type="entry name" value="P-loop containing nucleotide triphosphate hydrolases"/>
    <property type="match status" value="1"/>
</dbReference>
<dbReference type="SUPFAM" id="SSF52540">
    <property type="entry name" value="P-loop containing nucleoside triphosphate hydrolases"/>
    <property type="match status" value="1"/>
</dbReference>
<organism evidence="2">
    <name type="scientific">Myoviridae sp. ct9MV2</name>
    <dbReference type="NCBI Taxonomy" id="2826625"/>
    <lineage>
        <taxon>Viruses</taxon>
        <taxon>Duplodnaviria</taxon>
        <taxon>Heunggongvirae</taxon>
        <taxon>Uroviricota</taxon>
        <taxon>Caudoviricetes</taxon>
    </lineage>
</organism>
<accession>A0A8S5NCC1</accession>
<reference evidence="2" key="1">
    <citation type="journal article" date="2021" name="Proc. Natl. Acad. Sci. U.S.A.">
        <title>A Catalog of Tens of Thousands of Viruses from Human Metagenomes Reveals Hidden Associations with Chronic Diseases.</title>
        <authorList>
            <person name="Tisza M.J."/>
            <person name="Buck C.B."/>
        </authorList>
    </citation>
    <scope>NUCLEOTIDE SEQUENCE</scope>
    <source>
        <strain evidence="2">Ct9MV2</strain>
    </source>
</reference>
<evidence type="ECO:0000313" key="2">
    <source>
        <dbReference type="EMBL" id="DAD92273.1"/>
    </source>
</evidence>
<sequence>MGRAISIDQLYRTKRNVLPFNDKWRDFMGSPECKGSIIIWGASGNGKTRFAVMLANYLSTFKKVVYNSIEEGDSATLARAFQECGITADNKNITILNMESLDDLKVRLSKHKSPDIVIVDSLQHWRISEVEYKELVTEFGNKLFIFISHADGKEPSKAIGMAVKYDANVKICVDRFVATATSRCDGCKGKPFVIWEQKARELYGMGFSELFEND</sequence>
<dbReference type="EMBL" id="BK015132">
    <property type="protein sequence ID" value="DAD92273.1"/>
    <property type="molecule type" value="Genomic_DNA"/>
</dbReference>
<dbReference type="InterPro" id="IPR027417">
    <property type="entry name" value="P-loop_NTPase"/>
</dbReference>
<evidence type="ECO:0000259" key="1">
    <source>
        <dbReference type="SMART" id="SM00382"/>
    </source>
</evidence>
<dbReference type="SMART" id="SM00382">
    <property type="entry name" value="AAA"/>
    <property type="match status" value="1"/>
</dbReference>
<feature type="domain" description="AAA+ ATPase" evidence="1">
    <location>
        <begin position="33"/>
        <end position="177"/>
    </location>
</feature>
<name>A0A8S5NCC1_9CAUD</name>
<proteinExistence type="predicted"/>